<dbReference type="STRING" id="97972.A0A2V1D3L1"/>
<organism evidence="2 3">
    <name type="scientific">Periconia macrospinosa</name>
    <dbReference type="NCBI Taxonomy" id="97972"/>
    <lineage>
        <taxon>Eukaryota</taxon>
        <taxon>Fungi</taxon>
        <taxon>Dikarya</taxon>
        <taxon>Ascomycota</taxon>
        <taxon>Pezizomycotina</taxon>
        <taxon>Dothideomycetes</taxon>
        <taxon>Pleosporomycetidae</taxon>
        <taxon>Pleosporales</taxon>
        <taxon>Massarineae</taxon>
        <taxon>Periconiaceae</taxon>
        <taxon>Periconia</taxon>
    </lineage>
</organism>
<dbReference type="PROSITE" id="PS50011">
    <property type="entry name" value="PROTEIN_KINASE_DOM"/>
    <property type="match status" value="1"/>
</dbReference>
<dbReference type="Proteomes" id="UP000244855">
    <property type="component" value="Unassembled WGS sequence"/>
</dbReference>
<accession>A0A2V1D3L1</accession>
<dbReference type="EMBL" id="KZ805707">
    <property type="protein sequence ID" value="PVH92209.1"/>
    <property type="molecule type" value="Genomic_DNA"/>
</dbReference>
<dbReference type="SUPFAM" id="SSF56112">
    <property type="entry name" value="Protein kinase-like (PK-like)"/>
    <property type="match status" value="1"/>
</dbReference>
<evidence type="ECO:0000259" key="1">
    <source>
        <dbReference type="PROSITE" id="PS50011"/>
    </source>
</evidence>
<evidence type="ECO:0000313" key="3">
    <source>
        <dbReference type="Proteomes" id="UP000244855"/>
    </source>
</evidence>
<dbReference type="InterPro" id="IPR000719">
    <property type="entry name" value="Prot_kinase_dom"/>
</dbReference>
<protein>
    <recommendedName>
        <fullName evidence="1">Protein kinase domain-containing protein</fullName>
    </recommendedName>
</protein>
<dbReference type="GO" id="GO:0005524">
    <property type="term" value="F:ATP binding"/>
    <property type="evidence" value="ECO:0007669"/>
    <property type="project" value="InterPro"/>
</dbReference>
<keyword evidence="3" id="KW-1185">Reference proteome</keyword>
<evidence type="ECO:0000313" key="2">
    <source>
        <dbReference type="EMBL" id="PVH92209.1"/>
    </source>
</evidence>
<dbReference type="OrthoDB" id="2914378at2759"/>
<feature type="domain" description="Protein kinase" evidence="1">
    <location>
        <begin position="1"/>
        <end position="91"/>
    </location>
</feature>
<dbReference type="InterPro" id="IPR011009">
    <property type="entry name" value="Kinase-like_dom_sf"/>
</dbReference>
<name>A0A2V1D3L1_9PLEO</name>
<sequence length="91" mass="10538">QIVLSDFRIAVELDKNRKCAGMSRTKLYIAPEVFSSAEYDEKVNLWSAGTTMLQLCHELPVFSPNEWPEILAAHAKDLKEDFYRNQRYNVS</sequence>
<gene>
    <name evidence="2" type="ORF">DM02DRAFT_544150</name>
</gene>
<dbReference type="Pfam" id="PF00069">
    <property type="entry name" value="Pkinase"/>
    <property type="match status" value="1"/>
</dbReference>
<feature type="non-terminal residue" evidence="2">
    <location>
        <position position="1"/>
    </location>
</feature>
<proteinExistence type="predicted"/>
<dbReference type="GO" id="GO:0004672">
    <property type="term" value="F:protein kinase activity"/>
    <property type="evidence" value="ECO:0007669"/>
    <property type="project" value="InterPro"/>
</dbReference>
<dbReference type="AlphaFoldDB" id="A0A2V1D3L1"/>
<dbReference type="Gene3D" id="1.10.510.10">
    <property type="entry name" value="Transferase(Phosphotransferase) domain 1"/>
    <property type="match status" value="1"/>
</dbReference>
<reference evidence="2 3" key="1">
    <citation type="journal article" date="2018" name="Sci. Rep.">
        <title>Comparative genomics provides insights into the lifestyle and reveals functional heterogeneity of dark septate endophytic fungi.</title>
        <authorList>
            <person name="Knapp D.G."/>
            <person name="Nemeth J.B."/>
            <person name="Barry K."/>
            <person name="Hainaut M."/>
            <person name="Henrissat B."/>
            <person name="Johnson J."/>
            <person name="Kuo A."/>
            <person name="Lim J.H.P."/>
            <person name="Lipzen A."/>
            <person name="Nolan M."/>
            <person name="Ohm R.A."/>
            <person name="Tamas L."/>
            <person name="Grigoriev I.V."/>
            <person name="Spatafora J.W."/>
            <person name="Nagy L.G."/>
            <person name="Kovacs G.M."/>
        </authorList>
    </citation>
    <scope>NUCLEOTIDE SEQUENCE [LARGE SCALE GENOMIC DNA]</scope>
    <source>
        <strain evidence="2 3">DSE2036</strain>
    </source>
</reference>